<dbReference type="Gene3D" id="3.30.70.100">
    <property type="match status" value="1"/>
</dbReference>
<dbReference type="Proteomes" id="UP000198793">
    <property type="component" value="Unassembled WGS sequence"/>
</dbReference>
<dbReference type="PANTHER" id="PTHR30347">
    <property type="entry name" value="POTASSIUM CHANNEL RELATED"/>
    <property type="match status" value="1"/>
</dbReference>
<sequence length="783" mass="83117">MGIPDALPNRLAAFFALIALLVPLVFSPARAQDVPDAAKAPIATLDQQAGELAAIQAAANGAGADTDAKAELRDRAMAVGTAANDAAALLVPELEAANARLTELGEPSEGEAPDVQEQRTRLTAQRDAVDSAIKRGRLLAADAKDTIDRLIREINEAFNRDTFRKVASPLSPLLWQTVARNLPDDMARLRDFAHDNVVQLLETRTTSRLAVVLGGLGLALLILVPIRRWLRDAGRNFAVRQVPATRARRSGLALWFVLVGTLISTLGVSALFLALYWADMLTNATRPLAEILSVTAGVGGFVVALGAGLLLVGKSSWRLLPISEETAESLRFLPLATALVSFFAVFLIEGGNAVGVSRSAVVLLNAIAALAYVALIVTVLVTLGRVRRRQGEEVREPGGATTWVTLATVAAWICVAISLVAALQGYANLALFVSRQTIWTAVVAAATYLLLVVADDLCTTLFAPESRLGRSLHASLGLRKSQVRQLGVVLSALLRIAILVLAALLLSGPLGPGASSIFYQFGSSAEIRIGGFTIVPGAILKAAIALAIGITLMRGVRRWLDERYLPATDLDPGARNSVSTIVGYAGIILASFWALTSLGIGMERIALVVSALSVGIGFGLQAITQNFVSGLILLAERPVKIGDTVRIGTDEGDVKRISVRSTEIQIADRSTLIVPNSELITKPVRNMTMANPLGRIQVAFSAPLDVDAEAVRRTVLAIFEAHEAVLAEPAPSLFIDGIESGQVQFKAFAFVSGPRLVYSTRSALLFSILGRFREEGIPIVKPA</sequence>
<dbReference type="InterPro" id="IPR052702">
    <property type="entry name" value="MscS-like_channel"/>
</dbReference>
<dbReference type="Gene3D" id="2.30.30.60">
    <property type="match status" value="1"/>
</dbReference>
<evidence type="ECO:0000256" key="4">
    <source>
        <dbReference type="ARBA" id="ARBA00022692"/>
    </source>
</evidence>
<organism evidence="12 13">
    <name type="scientific">Aureimonas jatrophae</name>
    <dbReference type="NCBI Taxonomy" id="1166073"/>
    <lineage>
        <taxon>Bacteria</taxon>
        <taxon>Pseudomonadati</taxon>
        <taxon>Pseudomonadota</taxon>
        <taxon>Alphaproteobacteria</taxon>
        <taxon>Hyphomicrobiales</taxon>
        <taxon>Aurantimonadaceae</taxon>
        <taxon>Aureimonas</taxon>
    </lineage>
</organism>
<dbReference type="PANTHER" id="PTHR30347:SF9">
    <property type="entry name" value="MINICONDUCTANCE MECHANOSENSITIVE CHANNEL MSCM"/>
    <property type="match status" value="1"/>
</dbReference>
<feature type="transmembrane region" description="Helical" evidence="7">
    <location>
        <begin position="606"/>
        <end position="634"/>
    </location>
</feature>
<dbReference type="GO" id="GO:0008381">
    <property type="term" value="F:mechanosensitive monoatomic ion channel activity"/>
    <property type="evidence" value="ECO:0007669"/>
    <property type="project" value="UniProtKB-ARBA"/>
</dbReference>
<evidence type="ECO:0000256" key="8">
    <source>
        <dbReference type="SAM" id="SignalP"/>
    </source>
</evidence>
<dbReference type="GO" id="GO:0005886">
    <property type="term" value="C:plasma membrane"/>
    <property type="evidence" value="ECO:0007669"/>
    <property type="project" value="UniProtKB-SubCell"/>
</dbReference>
<feature type="transmembrane region" description="Helical" evidence="7">
    <location>
        <begin position="251"/>
        <end position="277"/>
    </location>
</feature>
<feature type="chain" id="PRO_5011742009" evidence="8">
    <location>
        <begin position="32"/>
        <end position="783"/>
    </location>
</feature>
<dbReference type="InterPro" id="IPR010920">
    <property type="entry name" value="LSM_dom_sf"/>
</dbReference>
<feature type="transmembrane region" description="Helical" evidence="7">
    <location>
        <begin position="581"/>
        <end position="600"/>
    </location>
</feature>
<keyword evidence="3" id="KW-1003">Cell membrane</keyword>
<evidence type="ECO:0000256" key="6">
    <source>
        <dbReference type="ARBA" id="ARBA00023136"/>
    </source>
</evidence>
<feature type="transmembrane region" description="Helical" evidence="7">
    <location>
        <begin position="485"/>
        <end position="507"/>
    </location>
</feature>
<evidence type="ECO:0000259" key="11">
    <source>
        <dbReference type="Pfam" id="PF21082"/>
    </source>
</evidence>
<protein>
    <submittedName>
        <fullName evidence="12">Small-conductance mechanosensitive channel</fullName>
    </submittedName>
</protein>
<dbReference type="SUPFAM" id="SSF82861">
    <property type="entry name" value="Mechanosensitive channel protein MscS (YggB), transmembrane region"/>
    <property type="match status" value="1"/>
</dbReference>
<feature type="transmembrane region" description="Helical" evidence="7">
    <location>
        <begin position="332"/>
        <end position="348"/>
    </location>
</feature>
<dbReference type="InterPro" id="IPR023408">
    <property type="entry name" value="MscS_beta-dom_sf"/>
</dbReference>
<dbReference type="SUPFAM" id="SSF82689">
    <property type="entry name" value="Mechanosensitive channel protein MscS (YggB), C-terminal domain"/>
    <property type="match status" value="1"/>
</dbReference>
<reference evidence="12 13" key="1">
    <citation type="submission" date="2016-10" db="EMBL/GenBank/DDBJ databases">
        <authorList>
            <person name="de Groot N.N."/>
        </authorList>
    </citation>
    <scope>NUCLEOTIDE SEQUENCE [LARGE SCALE GENOMIC DNA]</scope>
    <source>
        <strain evidence="13">L7-484,KACC 16230,DSM 25025</strain>
    </source>
</reference>
<dbReference type="InterPro" id="IPR049278">
    <property type="entry name" value="MS_channel_C"/>
</dbReference>
<feature type="transmembrane region" description="Helical" evidence="7">
    <location>
        <begin position="438"/>
        <end position="464"/>
    </location>
</feature>
<keyword evidence="13" id="KW-1185">Reference proteome</keyword>
<gene>
    <name evidence="12" type="ORF">SAMN05192530_109105</name>
</gene>
<dbReference type="Pfam" id="PF21082">
    <property type="entry name" value="MS_channel_3rd"/>
    <property type="match status" value="1"/>
</dbReference>
<name>A0A1H0L9X2_9HYPH</name>
<dbReference type="InterPro" id="IPR022249">
    <property type="entry name" value="DUF3772"/>
</dbReference>
<accession>A0A1H0L9X2</accession>
<evidence type="ECO:0000313" key="13">
    <source>
        <dbReference type="Proteomes" id="UP000198793"/>
    </source>
</evidence>
<feature type="transmembrane region" description="Helical" evidence="7">
    <location>
        <begin position="209"/>
        <end position="230"/>
    </location>
</feature>
<dbReference type="EMBL" id="FNIT01000009">
    <property type="protein sequence ID" value="SDO64988.1"/>
    <property type="molecule type" value="Genomic_DNA"/>
</dbReference>
<evidence type="ECO:0000313" key="12">
    <source>
        <dbReference type="EMBL" id="SDO64988.1"/>
    </source>
</evidence>
<feature type="domain" description="Mechanosensitive ion channel MscS" evidence="9">
    <location>
        <begin position="623"/>
        <end position="688"/>
    </location>
</feature>
<evidence type="ECO:0000259" key="10">
    <source>
        <dbReference type="Pfam" id="PF12607"/>
    </source>
</evidence>
<dbReference type="InterPro" id="IPR011014">
    <property type="entry name" value="MscS_channel_TM-2"/>
</dbReference>
<evidence type="ECO:0000256" key="3">
    <source>
        <dbReference type="ARBA" id="ARBA00022475"/>
    </source>
</evidence>
<comment type="subcellular location">
    <subcellularLocation>
        <location evidence="1">Cell membrane</location>
        <topology evidence="1">Multi-pass membrane protein</topology>
    </subcellularLocation>
</comment>
<dbReference type="Pfam" id="PF12607">
    <property type="entry name" value="DUF3772"/>
    <property type="match status" value="1"/>
</dbReference>
<proteinExistence type="inferred from homology"/>
<evidence type="ECO:0000256" key="2">
    <source>
        <dbReference type="ARBA" id="ARBA00008017"/>
    </source>
</evidence>
<dbReference type="Pfam" id="PF00924">
    <property type="entry name" value="MS_channel_2nd"/>
    <property type="match status" value="1"/>
</dbReference>
<comment type="similarity">
    <text evidence="2">Belongs to the MscS (TC 1.A.23) family.</text>
</comment>
<feature type="transmembrane region" description="Helical" evidence="7">
    <location>
        <begin position="289"/>
        <end position="312"/>
    </location>
</feature>
<feature type="signal peptide" evidence="8">
    <location>
        <begin position="1"/>
        <end position="31"/>
    </location>
</feature>
<keyword evidence="8" id="KW-0732">Signal</keyword>
<evidence type="ECO:0000259" key="9">
    <source>
        <dbReference type="Pfam" id="PF00924"/>
    </source>
</evidence>
<evidence type="ECO:0000256" key="7">
    <source>
        <dbReference type="SAM" id="Phobius"/>
    </source>
</evidence>
<keyword evidence="6 7" id="KW-0472">Membrane</keyword>
<keyword evidence="4 7" id="KW-0812">Transmembrane</keyword>
<dbReference type="SUPFAM" id="SSF50182">
    <property type="entry name" value="Sm-like ribonucleoproteins"/>
    <property type="match status" value="1"/>
</dbReference>
<keyword evidence="5 7" id="KW-1133">Transmembrane helix</keyword>
<dbReference type="STRING" id="1166073.SAMN05192530_109105"/>
<feature type="transmembrane region" description="Helical" evidence="7">
    <location>
        <begin position="403"/>
        <end position="426"/>
    </location>
</feature>
<dbReference type="Gene3D" id="1.10.287.1260">
    <property type="match status" value="1"/>
</dbReference>
<feature type="transmembrane region" description="Helical" evidence="7">
    <location>
        <begin position="360"/>
        <end position="383"/>
    </location>
</feature>
<dbReference type="InterPro" id="IPR011066">
    <property type="entry name" value="MscS_channel_C_sf"/>
</dbReference>
<evidence type="ECO:0000256" key="5">
    <source>
        <dbReference type="ARBA" id="ARBA00022989"/>
    </source>
</evidence>
<feature type="domain" description="Mechanosensitive ion channel MscS C-terminal" evidence="11">
    <location>
        <begin position="698"/>
        <end position="779"/>
    </location>
</feature>
<feature type="domain" description="DUF3772" evidence="10">
    <location>
        <begin position="133"/>
        <end position="195"/>
    </location>
</feature>
<feature type="transmembrane region" description="Helical" evidence="7">
    <location>
        <begin position="527"/>
        <end position="553"/>
    </location>
</feature>
<dbReference type="InterPro" id="IPR006685">
    <property type="entry name" value="MscS_channel_2nd"/>
</dbReference>
<evidence type="ECO:0000256" key="1">
    <source>
        <dbReference type="ARBA" id="ARBA00004651"/>
    </source>
</evidence>
<dbReference type="AlphaFoldDB" id="A0A1H0L9X2"/>